<protein>
    <recommendedName>
        <fullName evidence="3">Archaeal ATPase</fullName>
    </recommendedName>
</protein>
<dbReference type="Proteomes" id="UP001300502">
    <property type="component" value="Unassembled WGS sequence"/>
</dbReference>
<comment type="caution">
    <text evidence="1">The sequence shown here is derived from an EMBL/GenBank/DDBJ whole genome shotgun (WGS) entry which is preliminary data.</text>
</comment>
<sequence>MSRLTGIEPKERDLKWAVWYLIIEAACKKMALPVPDPEEVYEELQMLPTAFIEKIRAILGLTSDQYLVVGFDEVGVLDSVHEFFDVDNFRGRIGPYDNFFGICEGLNVRNYLGNAPKILLKLVPLSPLDQASIEEHLEKSTFKNTPVSSVLCHRDFSINDLSELLLKYTDGVPGLIVGAVSVLLKYVAATPNVSFTRDSIESILNVPTNAEKCVAPYYLSRLEGLSDERKVTMKKLILSHLYCIQFGLRNSLTDSGQDSAYVFDLLTDFGLYRREYSKPGEREMCQVSIPKLLACFLETQLETDTLSALLFRTFRAQSVHFLHESRCRVLEGFVATKFYLCLALRRCENSLLSTLS</sequence>
<keyword evidence="2" id="KW-1185">Reference proteome</keyword>
<proteinExistence type="predicted"/>
<evidence type="ECO:0000313" key="1">
    <source>
        <dbReference type="EMBL" id="KAK4528556.1"/>
    </source>
</evidence>
<dbReference type="EMBL" id="JANCYU010000066">
    <property type="protein sequence ID" value="KAK4528556.1"/>
    <property type="molecule type" value="Genomic_DNA"/>
</dbReference>
<evidence type="ECO:0008006" key="3">
    <source>
        <dbReference type="Google" id="ProtNLM"/>
    </source>
</evidence>
<gene>
    <name evidence="1" type="ORF">GAYE_SCF61G6500</name>
</gene>
<dbReference type="AlphaFoldDB" id="A0AAV9IN36"/>
<accession>A0AAV9IN36</accession>
<evidence type="ECO:0000313" key="2">
    <source>
        <dbReference type="Proteomes" id="UP001300502"/>
    </source>
</evidence>
<name>A0AAV9IN36_9RHOD</name>
<organism evidence="1 2">
    <name type="scientific">Galdieria yellowstonensis</name>
    <dbReference type="NCBI Taxonomy" id="3028027"/>
    <lineage>
        <taxon>Eukaryota</taxon>
        <taxon>Rhodophyta</taxon>
        <taxon>Bangiophyceae</taxon>
        <taxon>Galdieriales</taxon>
        <taxon>Galdieriaceae</taxon>
        <taxon>Galdieria</taxon>
    </lineage>
</organism>
<reference evidence="1 2" key="1">
    <citation type="submission" date="2022-07" db="EMBL/GenBank/DDBJ databases">
        <title>Genome-wide signatures of adaptation to extreme environments.</title>
        <authorList>
            <person name="Cho C.H."/>
            <person name="Yoon H.S."/>
        </authorList>
    </citation>
    <scope>NUCLEOTIDE SEQUENCE [LARGE SCALE GENOMIC DNA]</scope>
    <source>
        <strain evidence="1 2">108.79 E11</strain>
    </source>
</reference>